<reference evidence="1 2" key="1">
    <citation type="journal article" date="2015" name="Nature">
        <title>rRNA introns, odd ribosomes, and small enigmatic genomes across a large radiation of phyla.</title>
        <authorList>
            <person name="Brown C.T."/>
            <person name="Hug L.A."/>
            <person name="Thomas B.C."/>
            <person name="Sharon I."/>
            <person name="Castelle C.J."/>
            <person name="Singh A."/>
            <person name="Wilkins M.J."/>
            <person name="Williams K.H."/>
            <person name="Banfield J.F."/>
        </authorList>
    </citation>
    <scope>NUCLEOTIDE SEQUENCE [LARGE SCALE GENOMIC DNA]</scope>
</reference>
<comment type="caution">
    <text evidence="1">The sequence shown here is derived from an EMBL/GenBank/DDBJ whole genome shotgun (WGS) entry which is preliminary data.</text>
</comment>
<accession>A0A0G1UMB9</accession>
<evidence type="ECO:0000313" key="1">
    <source>
        <dbReference type="EMBL" id="KKU95367.1"/>
    </source>
</evidence>
<dbReference type="EMBL" id="LCPJ01000020">
    <property type="protein sequence ID" value="KKU95367.1"/>
    <property type="molecule type" value="Genomic_DNA"/>
</dbReference>
<evidence type="ECO:0000313" key="2">
    <source>
        <dbReference type="Proteomes" id="UP000034661"/>
    </source>
</evidence>
<organism evidence="1 2">
    <name type="scientific">Candidatus Gottesmanbacteria bacterium GW2011_GWA1_48_13</name>
    <dbReference type="NCBI Taxonomy" id="1618439"/>
    <lineage>
        <taxon>Bacteria</taxon>
        <taxon>Candidatus Gottesmaniibacteriota</taxon>
    </lineage>
</organism>
<protein>
    <recommendedName>
        <fullName evidence="3">CopG family transcriptional regulator</fullName>
    </recommendedName>
</protein>
<dbReference type="Proteomes" id="UP000034661">
    <property type="component" value="Unassembled WGS sequence"/>
</dbReference>
<evidence type="ECO:0008006" key="3">
    <source>
        <dbReference type="Google" id="ProtNLM"/>
    </source>
</evidence>
<dbReference type="AlphaFoldDB" id="A0A0G1UMB9"/>
<proteinExistence type="predicted"/>
<gene>
    <name evidence="1" type="ORF">UY27_C0020G0019</name>
</gene>
<name>A0A0G1UMB9_9BACT</name>
<sequence length="83" mass="9354">MNTQRITISLPENVYTLLSQQVASGGVSQYVSETIHSRLIEETIKKKFKNDAVGDFLALRKETKKLPTKRILAAIHKGRRMGV</sequence>